<evidence type="ECO:0000313" key="6">
    <source>
        <dbReference type="Proteomes" id="UP000824265"/>
    </source>
</evidence>
<evidence type="ECO:0008006" key="7">
    <source>
        <dbReference type="Google" id="ProtNLM"/>
    </source>
</evidence>
<sequence length="448" mass="50475">MKRYKNMFQTVFICLVCLVTLCACGEESDTASSSNPDNKGEDAVVVYYVKEHPFYQAALEAYQRTAQVSLELHAFDTEEELAQQYTAEGLSGGGADVVLLSDASSLDAEKLMSEGICFDLTEYLEQDQNYKKEDYFEIVMDAGKLEGKQYILPITFDMGFAVARNTVSELCGNILTDDVDCYAFYEELLACQQLLYDSEEIRLGLCFTSDSAEDFLLYAYHTSGLELTDGKAVSVNSEQLRQLCDFVKAGQEEFQSKYEEIKNSGSNSAILVGYQLLYGNPAAIVRQQEYAYEAMFQEKVDYFMLPEGTAEGYRATVRDFGLVDAKSDCPEEAYKLLKYLMDYDFYSLGVVYTAGTPVNRNVFDSQLQNLSTITEITMGKSTMTVSPMEEELVEKLERQMNQITSAGLPHPDTEQIFTETMADYINGTADFDSCYQQMCSRLNLYLKE</sequence>
<dbReference type="SUPFAM" id="SSF53850">
    <property type="entry name" value="Periplasmic binding protein-like II"/>
    <property type="match status" value="1"/>
</dbReference>
<dbReference type="Proteomes" id="UP000824265">
    <property type="component" value="Unassembled WGS sequence"/>
</dbReference>
<evidence type="ECO:0000313" key="5">
    <source>
        <dbReference type="EMBL" id="HIW82241.1"/>
    </source>
</evidence>
<reference evidence="5" key="2">
    <citation type="submission" date="2021-04" db="EMBL/GenBank/DDBJ databases">
        <authorList>
            <person name="Gilroy R."/>
        </authorList>
    </citation>
    <scope>NUCLEOTIDE SEQUENCE</scope>
    <source>
        <strain evidence="5">CHK195-6426</strain>
    </source>
</reference>
<dbReference type="Gene3D" id="3.40.190.10">
    <property type="entry name" value="Periplasmic binding protein-like II"/>
    <property type="match status" value="1"/>
</dbReference>
<dbReference type="PROSITE" id="PS51257">
    <property type="entry name" value="PROKAR_LIPOPROTEIN"/>
    <property type="match status" value="1"/>
</dbReference>
<evidence type="ECO:0000256" key="3">
    <source>
        <dbReference type="ARBA" id="ARBA00022729"/>
    </source>
</evidence>
<gene>
    <name evidence="5" type="ORF">H9742_12120</name>
</gene>
<dbReference type="EMBL" id="DXGH01000068">
    <property type="protein sequence ID" value="HIW82241.1"/>
    <property type="molecule type" value="Genomic_DNA"/>
</dbReference>
<organism evidence="5 6">
    <name type="scientific">Candidatus Acetatifactor stercoripullorum</name>
    <dbReference type="NCBI Taxonomy" id="2838414"/>
    <lineage>
        <taxon>Bacteria</taxon>
        <taxon>Bacillati</taxon>
        <taxon>Bacillota</taxon>
        <taxon>Clostridia</taxon>
        <taxon>Lachnospirales</taxon>
        <taxon>Lachnospiraceae</taxon>
        <taxon>Acetatifactor</taxon>
    </lineage>
</organism>
<reference evidence="5" key="1">
    <citation type="journal article" date="2021" name="PeerJ">
        <title>Extensive microbial diversity within the chicken gut microbiome revealed by metagenomics and culture.</title>
        <authorList>
            <person name="Gilroy R."/>
            <person name="Ravi A."/>
            <person name="Getino M."/>
            <person name="Pursley I."/>
            <person name="Horton D.L."/>
            <person name="Alikhan N.F."/>
            <person name="Baker D."/>
            <person name="Gharbi K."/>
            <person name="Hall N."/>
            <person name="Watson M."/>
            <person name="Adriaenssens E.M."/>
            <person name="Foster-Nyarko E."/>
            <person name="Jarju S."/>
            <person name="Secka A."/>
            <person name="Antonio M."/>
            <person name="Oren A."/>
            <person name="Chaudhuri R.R."/>
            <person name="La Ragione R."/>
            <person name="Hildebrand F."/>
            <person name="Pallen M.J."/>
        </authorList>
    </citation>
    <scope>NUCLEOTIDE SEQUENCE</scope>
    <source>
        <strain evidence="5">CHK195-6426</strain>
    </source>
</reference>
<evidence type="ECO:0000256" key="4">
    <source>
        <dbReference type="SAM" id="SignalP"/>
    </source>
</evidence>
<evidence type="ECO:0000256" key="1">
    <source>
        <dbReference type="ARBA" id="ARBA00008520"/>
    </source>
</evidence>
<comment type="caution">
    <text evidence="5">The sequence shown here is derived from an EMBL/GenBank/DDBJ whole genome shotgun (WGS) entry which is preliminary data.</text>
</comment>
<evidence type="ECO:0000256" key="2">
    <source>
        <dbReference type="ARBA" id="ARBA00022448"/>
    </source>
</evidence>
<dbReference type="PANTHER" id="PTHR43649">
    <property type="entry name" value="ARABINOSE-BINDING PROTEIN-RELATED"/>
    <property type="match status" value="1"/>
</dbReference>
<comment type="similarity">
    <text evidence="1">Belongs to the bacterial solute-binding protein 1 family.</text>
</comment>
<feature type="chain" id="PRO_5039394657" description="Extracellular solute-binding protein" evidence="4">
    <location>
        <begin position="26"/>
        <end position="448"/>
    </location>
</feature>
<dbReference type="PANTHER" id="PTHR43649:SF34">
    <property type="entry name" value="ABC TRANSPORTER PERIPLASMIC-BINDING PROTEIN YCJN-RELATED"/>
    <property type="match status" value="1"/>
</dbReference>
<proteinExistence type="inferred from homology"/>
<dbReference type="AlphaFoldDB" id="A0A9D1R938"/>
<dbReference type="InterPro" id="IPR050490">
    <property type="entry name" value="Bact_solute-bd_prot1"/>
</dbReference>
<keyword evidence="2" id="KW-0813">Transport</keyword>
<keyword evidence="3 4" id="KW-0732">Signal</keyword>
<name>A0A9D1R938_9FIRM</name>
<protein>
    <recommendedName>
        <fullName evidence="7">Extracellular solute-binding protein</fullName>
    </recommendedName>
</protein>
<feature type="signal peptide" evidence="4">
    <location>
        <begin position="1"/>
        <end position="25"/>
    </location>
</feature>
<accession>A0A9D1R938</accession>